<feature type="region of interest" description="Disordered" evidence="1">
    <location>
        <begin position="15"/>
        <end position="65"/>
    </location>
</feature>
<keyword evidence="3" id="KW-1185">Reference proteome</keyword>
<proteinExistence type="predicted"/>
<gene>
    <name evidence="2" type="ORF">Dda_0710</name>
</gene>
<name>A0AAD6NPA0_DREDA</name>
<organism evidence="2 3">
    <name type="scientific">Drechslerella dactyloides</name>
    <name type="common">Nematode-trapping fungus</name>
    <name type="synonym">Arthrobotrys dactyloides</name>
    <dbReference type="NCBI Taxonomy" id="74499"/>
    <lineage>
        <taxon>Eukaryota</taxon>
        <taxon>Fungi</taxon>
        <taxon>Dikarya</taxon>
        <taxon>Ascomycota</taxon>
        <taxon>Pezizomycotina</taxon>
        <taxon>Orbiliomycetes</taxon>
        <taxon>Orbiliales</taxon>
        <taxon>Orbiliaceae</taxon>
        <taxon>Drechslerella</taxon>
    </lineage>
</organism>
<accession>A0AAD6NPA0</accession>
<evidence type="ECO:0000256" key="1">
    <source>
        <dbReference type="SAM" id="MobiDB-lite"/>
    </source>
</evidence>
<reference evidence="2" key="1">
    <citation type="submission" date="2023-01" db="EMBL/GenBank/DDBJ databases">
        <title>The chitinases involved in constricting ring structure development in the nematode-trapping fungus Drechslerella dactyloides.</title>
        <authorList>
            <person name="Wang R."/>
            <person name="Zhang L."/>
            <person name="Tang P."/>
            <person name="Li S."/>
            <person name="Liang L."/>
        </authorList>
    </citation>
    <scope>NUCLEOTIDE SEQUENCE</scope>
    <source>
        <strain evidence="2">YMF1.00031</strain>
    </source>
</reference>
<protein>
    <submittedName>
        <fullName evidence="2">Uncharacterized protein</fullName>
    </submittedName>
</protein>
<evidence type="ECO:0000313" key="3">
    <source>
        <dbReference type="Proteomes" id="UP001221413"/>
    </source>
</evidence>
<dbReference type="EMBL" id="JAQGDS010000001">
    <property type="protein sequence ID" value="KAJ6264563.1"/>
    <property type="molecule type" value="Genomic_DNA"/>
</dbReference>
<sequence>MEMMTVMMEMVMRVDVGEAHDGEGLAQQRRNRTSSRPPSPAGASPDTKETPEHTGSTPGAAPRAG</sequence>
<evidence type="ECO:0000313" key="2">
    <source>
        <dbReference type="EMBL" id="KAJ6264563.1"/>
    </source>
</evidence>
<dbReference type="Proteomes" id="UP001221413">
    <property type="component" value="Unassembled WGS sequence"/>
</dbReference>
<comment type="caution">
    <text evidence="2">The sequence shown here is derived from an EMBL/GenBank/DDBJ whole genome shotgun (WGS) entry which is preliminary data.</text>
</comment>
<dbReference type="AlphaFoldDB" id="A0AAD6NPA0"/>